<evidence type="ECO:0000313" key="2">
    <source>
        <dbReference type="Proteomes" id="UP000291187"/>
    </source>
</evidence>
<dbReference type="Proteomes" id="UP000291187">
    <property type="component" value="Unassembled WGS sequence"/>
</dbReference>
<name>A0A4Q5A6C2_9BIFI</name>
<reference evidence="1 2" key="1">
    <citation type="submission" date="2018-12" db="EMBL/GenBank/DDBJ databases">
        <title>Unveiling genomic diversity among members of the Bifidobacterium pseudolongum species, a widely distributed gut commensal of the animal kingdom.</title>
        <authorList>
            <person name="Lugli G.A."/>
            <person name="Duranti S."/>
            <person name="Albert K."/>
            <person name="Mancabelli L."/>
            <person name="Napoli S."/>
            <person name="Viappiani A."/>
            <person name="Anzalone R."/>
            <person name="Longhi G."/>
            <person name="Milani C."/>
            <person name="Turroni F."/>
            <person name="Alessandri G."/>
            <person name="Sela D.A."/>
            <person name="Van Sinderen D."/>
            <person name="Ventura M."/>
        </authorList>
    </citation>
    <scope>NUCLEOTIDE SEQUENCE [LARGE SCALE GENOMIC DNA]</scope>
    <source>
        <strain evidence="1 2">2071B</strain>
    </source>
</reference>
<accession>A0A4Q5A6C2</accession>
<evidence type="ECO:0000313" key="1">
    <source>
        <dbReference type="EMBL" id="RYQ18670.1"/>
    </source>
</evidence>
<dbReference type="AlphaFoldDB" id="A0A4Q5A6C2"/>
<proteinExistence type="predicted"/>
<dbReference type="EMBL" id="RYUM01000013">
    <property type="protein sequence ID" value="RYQ18670.1"/>
    <property type="molecule type" value="Genomic_DNA"/>
</dbReference>
<organism evidence="1 2">
    <name type="scientific">Bifidobacterium pseudolongum subsp. globosum</name>
    <dbReference type="NCBI Taxonomy" id="1690"/>
    <lineage>
        <taxon>Bacteria</taxon>
        <taxon>Bacillati</taxon>
        <taxon>Actinomycetota</taxon>
        <taxon>Actinomycetes</taxon>
        <taxon>Bifidobacteriales</taxon>
        <taxon>Bifidobacteriaceae</taxon>
        <taxon>Bifidobacterium</taxon>
    </lineage>
</organism>
<comment type="caution">
    <text evidence="1">The sequence shown here is derived from an EMBL/GenBank/DDBJ whole genome shotgun (WGS) entry which is preliminary data.</text>
</comment>
<protein>
    <submittedName>
        <fullName evidence="1">Uncharacterized protein</fullName>
    </submittedName>
</protein>
<sequence length="72" mass="8126">MYMKTIESSIAVIRNSGRILLYWDTGWDCWLLPNQTIHEPDTPRACAGHIGHAAHILPTLCTQNSQKHPKST</sequence>
<gene>
    <name evidence="1" type="ORF">PG2071B_1126</name>
</gene>